<protein>
    <submittedName>
        <fullName evidence="1">Uncharacterized protein</fullName>
    </submittedName>
</protein>
<comment type="caution">
    <text evidence="1">The sequence shown here is derived from an EMBL/GenBank/DDBJ whole genome shotgun (WGS) entry which is preliminary data.</text>
</comment>
<reference evidence="1 2" key="1">
    <citation type="submission" date="2017-08" db="EMBL/GenBank/DDBJ databases">
        <title>Virgibacillus indicus sp. nov. and Virgibacillus profoundi sp. nov, two moderately halophilic bacteria isolated from marine sediment by using the Microfluidic Streak Plate.</title>
        <authorList>
            <person name="Xu B."/>
            <person name="Hu B."/>
            <person name="Wang J."/>
            <person name="Zhu Y."/>
            <person name="Huang L."/>
            <person name="Du W."/>
            <person name="Huang Y."/>
        </authorList>
    </citation>
    <scope>NUCLEOTIDE SEQUENCE [LARGE SCALE GENOMIC DNA]</scope>
    <source>
        <strain evidence="1 2">IO3-P3-H5</strain>
    </source>
</reference>
<organism evidence="1 2">
    <name type="scientific">Virgibacillus profundi</name>
    <dbReference type="NCBI Taxonomy" id="2024555"/>
    <lineage>
        <taxon>Bacteria</taxon>
        <taxon>Bacillati</taxon>
        <taxon>Bacillota</taxon>
        <taxon>Bacilli</taxon>
        <taxon>Bacillales</taxon>
        <taxon>Bacillaceae</taxon>
        <taxon>Virgibacillus</taxon>
    </lineage>
</organism>
<evidence type="ECO:0000313" key="2">
    <source>
        <dbReference type="Proteomes" id="UP000218887"/>
    </source>
</evidence>
<proteinExistence type="predicted"/>
<dbReference type="EMBL" id="NPOA01000017">
    <property type="protein sequence ID" value="PAV27857.1"/>
    <property type="molecule type" value="Genomic_DNA"/>
</dbReference>
<keyword evidence="2" id="KW-1185">Reference proteome</keyword>
<evidence type="ECO:0000313" key="1">
    <source>
        <dbReference type="EMBL" id="PAV27857.1"/>
    </source>
</evidence>
<name>A0A2A2I878_9BACI</name>
<accession>A0A2A2I878</accession>
<dbReference type="Proteomes" id="UP000218887">
    <property type="component" value="Unassembled WGS sequence"/>
</dbReference>
<gene>
    <name evidence="1" type="ORF">CIL05_19440</name>
</gene>
<sequence>MCFFVGCFVRGGNEAGTSSNVLIGRFYISPSEALTGANGHIEHFYISPSEALTGANGHIEHFYMPKRIPNRLKGSHKTLLCAQAKPEQVQTVT</sequence>
<dbReference type="AlphaFoldDB" id="A0A2A2I878"/>